<protein>
    <recommendedName>
        <fullName evidence="11">Protein kinase domain-containing protein</fullName>
    </recommendedName>
</protein>
<feature type="binding site" evidence="7">
    <location>
        <begin position="363"/>
        <end position="364"/>
    </location>
    <ligand>
        <name>ATP</name>
        <dbReference type="ChEBI" id="CHEBI:30616"/>
    </ligand>
</feature>
<evidence type="ECO:0000256" key="5">
    <source>
        <dbReference type="ARBA" id="ARBA00022840"/>
    </source>
</evidence>
<sequence>MGGRHSRHRDAFTNDLHSDSDNNKKKQQQCTQCCAFCPIPLASLVSPPPPQPASSTLTNSGHKTANTSAQSYEKRGGGIFGTPIPDTPPPNRRLRDNAVVEKYYYTGTTGSFDASEEKKSTSPAGGPLAGRGGSGGGRGAGGNNNTIVGRTFGRGGRFAIDNYVSSSKYMGLEKEVSDTVQVEQNHSQMDSSSNRNGKAAMQQQQQPNAEIHDGPDAEALLYQKYELCEVLGIGSTSTCHRCIDLSTSQSRACKIVDKLGMDSQCSSITPSTNNTNLLDQFYTEIKTLRSLRHPNIIQLYDVFITQDKIYIIMEFMSGGELFDYVVQKGTLTEEEASRIVRKVTSALVYMHSRNVIHRDMKPENLLLAHKPRSSHDIEVKIIDFGLSKILSDSPIASSFLGTRGYLAPEMIQRRDYTKSVDAWALGVIIFVLLCGCLPFDDDCQSMPNSPALREKFTLRFPRWAKDLSSSAKDLLNHLLVVDSRKRYTAEQVMNHPWVRGETASSESLLQSPGRIKPSPGRVHGQKSSQATKDHVSQMVANRAIANAQLAARSPKTHVRKTSI</sequence>
<keyword evidence="1" id="KW-0723">Serine/threonine-protein kinase</keyword>
<name>A0ABD3M511_9STRA</name>
<feature type="region of interest" description="Disordered" evidence="10">
    <location>
        <begin position="110"/>
        <end position="142"/>
    </location>
</feature>
<dbReference type="InterPro" id="IPR030616">
    <property type="entry name" value="Aur-like"/>
</dbReference>
<evidence type="ECO:0000313" key="13">
    <source>
        <dbReference type="Proteomes" id="UP001530293"/>
    </source>
</evidence>
<dbReference type="InterPro" id="IPR008271">
    <property type="entry name" value="Ser/Thr_kinase_AS"/>
</dbReference>
<dbReference type="SUPFAM" id="SSF56112">
    <property type="entry name" value="Protein kinase-like (PK-like)"/>
    <property type="match status" value="1"/>
</dbReference>
<dbReference type="InterPro" id="IPR000719">
    <property type="entry name" value="Prot_kinase_dom"/>
</dbReference>
<evidence type="ECO:0000256" key="6">
    <source>
        <dbReference type="PIRSR" id="PIRSR630616-1"/>
    </source>
</evidence>
<comment type="caution">
    <text evidence="12">The sequence shown here is derived from an EMBL/GenBank/DDBJ whole genome shotgun (WGS) entry which is preliminary data.</text>
</comment>
<dbReference type="GO" id="GO:0005524">
    <property type="term" value="F:ATP binding"/>
    <property type="evidence" value="ECO:0007669"/>
    <property type="project" value="UniProtKB-UniRule"/>
</dbReference>
<evidence type="ECO:0000256" key="7">
    <source>
        <dbReference type="PIRSR" id="PIRSR630616-2"/>
    </source>
</evidence>
<evidence type="ECO:0000256" key="2">
    <source>
        <dbReference type="ARBA" id="ARBA00022679"/>
    </source>
</evidence>
<dbReference type="PROSITE" id="PS50011">
    <property type="entry name" value="PROTEIN_KINASE_DOM"/>
    <property type="match status" value="1"/>
</dbReference>
<dbReference type="EMBL" id="JALLBG020000250">
    <property type="protein sequence ID" value="KAL3757826.1"/>
    <property type="molecule type" value="Genomic_DNA"/>
</dbReference>
<feature type="region of interest" description="Disordered" evidence="10">
    <location>
        <begin position="47"/>
        <end position="94"/>
    </location>
</feature>
<reference evidence="12 13" key="1">
    <citation type="submission" date="2024-10" db="EMBL/GenBank/DDBJ databases">
        <title>Updated reference genomes for cyclostephanoid diatoms.</title>
        <authorList>
            <person name="Roberts W.R."/>
            <person name="Alverson A.J."/>
        </authorList>
    </citation>
    <scope>NUCLEOTIDE SEQUENCE [LARGE SCALE GENOMIC DNA]</scope>
    <source>
        <strain evidence="12 13">AJA232-27</strain>
    </source>
</reference>
<evidence type="ECO:0000256" key="1">
    <source>
        <dbReference type="ARBA" id="ARBA00022527"/>
    </source>
</evidence>
<keyword evidence="5 7" id="KW-0067">ATP-binding</keyword>
<accession>A0ABD3M511</accession>
<evidence type="ECO:0000259" key="11">
    <source>
        <dbReference type="PROSITE" id="PS50011"/>
    </source>
</evidence>
<feature type="binding site" evidence="7 9">
    <location>
        <position position="254"/>
    </location>
    <ligand>
        <name>ATP</name>
        <dbReference type="ChEBI" id="CHEBI:30616"/>
    </ligand>
</feature>
<feature type="region of interest" description="Disordered" evidence="10">
    <location>
        <begin position="503"/>
        <end position="535"/>
    </location>
</feature>
<dbReference type="Pfam" id="PF00069">
    <property type="entry name" value="Pkinase"/>
    <property type="match status" value="1"/>
</dbReference>
<feature type="compositionally biased region" description="Basic and acidic residues" evidence="10">
    <location>
        <begin position="9"/>
        <end position="24"/>
    </location>
</feature>
<evidence type="ECO:0000256" key="3">
    <source>
        <dbReference type="ARBA" id="ARBA00022741"/>
    </source>
</evidence>
<dbReference type="InterPro" id="IPR011009">
    <property type="entry name" value="Kinase-like_dom_sf"/>
</dbReference>
<feature type="region of interest" description="Disordered" evidence="10">
    <location>
        <begin position="1"/>
        <end position="24"/>
    </location>
</feature>
<dbReference type="Proteomes" id="UP001530293">
    <property type="component" value="Unassembled WGS sequence"/>
</dbReference>
<keyword evidence="4" id="KW-0418">Kinase</keyword>
<organism evidence="12 13">
    <name type="scientific">Discostella pseudostelligera</name>
    <dbReference type="NCBI Taxonomy" id="259834"/>
    <lineage>
        <taxon>Eukaryota</taxon>
        <taxon>Sar</taxon>
        <taxon>Stramenopiles</taxon>
        <taxon>Ochrophyta</taxon>
        <taxon>Bacillariophyta</taxon>
        <taxon>Coscinodiscophyceae</taxon>
        <taxon>Thalassiosirophycidae</taxon>
        <taxon>Stephanodiscales</taxon>
        <taxon>Stephanodiscaceae</taxon>
        <taxon>Discostella</taxon>
    </lineage>
</organism>
<evidence type="ECO:0000256" key="8">
    <source>
        <dbReference type="PIRSR" id="PIRSR630616-3"/>
    </source>
</evidence>
<dbReference type="SMART" id="SM00220">
    <property type="entry name" value="S_TKc"/>
    <property type="match status" value="1"/>
</dbReference>
<dbReference type="AlphaFoldDB" id="A0ABD3M511"/>
<keyword evidence="13" id="KW-1185">Reference proteome</keyword>
<feature type="compositionally biased region" description="Gly residues" evidence="10">
    <location>
        <begin position="127"/>
        <end position="142"/>
    </location>
</feature>
<dbReference type="PROSITE" id="PS00108">
    <property type="entry name" value="PROTEIN_KINASE_ST"/>
    <property type="match status" value="1"/>
</dbReference>
<dbReference type="PROSITE" id="PS00107">
    <property type="entry name" value="PROTEIN_KINASE_ATP"/>
    <property type="match status" value="1"/>
</dbReference>
<dbReference type="CDD" id="cd05117">
    <property type="entry name" value="STKc_CAMK"/>
    <property type="match status" value="1"/>
</dbReference>
<evidence type="ECO:0000256" key="9">
    <source>
        <dbReference type="PROSITE-ProRule" id="PRU10141"/>
    </source>
</evidence>
<feature type="domain" description="Protein kinase" evidence="11">
    <location>
        <begin position="225"/>
        <end position="498"/>
    </location>
</feature>
<feature type="binding site" evidence="7">
    <location>
        <position position="383"/>
    </location>
    <ligand>
        <name>ATP</name>
        <dbReference type="ChEBI" id="CHEBI:30616"/>
    </ligand>
</feature>
<dbReference type="PANTHER" id="PTHR24350">
    <property type="entry name" value="SERINE/THREONINE-PROTEIN KINASE IAL-RELATED"/>
    <property type="match status" value="1"/>
</dbReference>
<gene>
    <name evidence="12" type="ORF">ACHAWU_006134</name>
</gene>
<keyword evidence="2" id="KW-0808">Transferase</keyword>
<evidence type="ECO:0000256" key="4">
    <source>
        <dbReference type="ARBA" id="ARBA00022777"/>
    </source>
</evidence>
<dbReference type="Gene3D" id="1.10.510.10">
    <property type="entry name" value="Transferase(Phosphotransferase) domain 1"/>
    <property type="match status" value="1"/>
</dbReference>
<feature type="compositionally biased region" description="Polar residues" evidence="10">
    <location>
        <begin position="53"/>
        <end position="71"/>
    </location>
</feature>
<feature type="cross-link" description="Glycyl lysine isopeptide (Lys-Gly) (interchain with G-Cter in SUMO2)" evidence="8">
    <location>
        <position position="361"/>
    </location>
</feature>
<dbReference type="GO" id="GO:0004674">
    <property type="term" value="F:protein serine/threonine kinase activity"/>
    <property type="evidence" value="ECO:0007669"/>
    <property type="project" value="UniProtKB-KW"/>
</dbReference>
<feature type="active site" description="Proton acceptor" evidence="6">
    <location>
        <position position="359"/>
    </location>
</feature>
<evidence type="ECO:0000256" key="10">
    <source>
        <dbReference type="SAM" id="MobiDB-lite"/>
    </source>
</evidence>
<proteinExistence type="predicted"/>
<feature type="compositionally biased region" description="Polar residues" evidence="10">
    <location>
        <begin position="178"/>
        <end position="208"/>
    </location>
</feature>
<keyword evidence="3 7" id="KW-0547">Nucleotide-binding</keyword>
<feature type="region of interest" description="Disordered" evidence="10">
    <location>
        <begin position="176"/>
        <end position="211"/>
    </location>
</feature>
<dbReference type="InterPro" id="IPR017441">
    <property type="entry name" value="Protein_kinase_ATP_BS"/>
</dbReference>
<dbReference type="FunFam" id="1.10.510.10:FF:000571">
    <property type="entry name" value="Maternal embryonic leucine zipper kinase"/>
    <property type="match status" value="1"/>
</dbReference>
<evidence type="ECO:0000313" key="12">
    <source>
        <dbReference type="EMBL" id="KAL3757826.1"/>
    </source>
</evidence>